<dbReference type="EMBL" id="JBHTIU010000027">
    <property type="protein sequence ID" value="MFD0869166.1"/>
    <property type="molecule type" value="Genomic_DNA"/>
</dbReference>
<evidence type="ECO:0000313" key="4">
    <source>
        <dbReference type="Proteomes" id="UP001597120"/>
    </source>
</evidence>
<keyword evidence="2" id="KW-0472">Membrane</keyword>
<organism evidence="3 4">
    <name type="scientific">Paenibacillus residui</name>
    <dbReference type="NCBI Taxonomy" id="629724"/>
    <lineage>
        <taxon>Bacteria</taxon>
        <taxon>Bacillati</taxon>
        <taxon>Bacillota</taxon>
        <taxon>Bacilli</taxon>
        <taxon>Bacillales</taxon>
        <taxon>Paenibacillaceae</taxon>
        <taxon>Paenibacillus</taxon>
    </lineage>
</organism>
<sequence length="140" mass="15276">MIGTIRWNALIGGLGAAATFISSYSNNILTTTLLRTLYSFVILFALVFVFRWVLGTVIGGSNPLRDHAGPQPEDAIRGQRIDFTTPDEPSGLSGESDSPARDNREQDESGFSPLNPPKLATRNKVDSEEMAKALRHLSED</sequence>
<keyword evidence="4" id="KW-1185">Reference proteome</keyword>
<feature type="transmembrane region" description="Helical" evidence="2">
    <location>
        <begin position="37"/>
        <end position="58"/>
    </location>
</feature>
<evidence type="ECO:0000256" key="2">
    <source>
        <dbReference type="SAM" id="Phobius"/>
    </source>
</evidence>
<dbReference type="Proteomes" id="UP001597120">
    <property type="component" value="Unassembled WGS sequence"/>
</dbReference>
<reference evidence="4" key="1">
    <citation type="journal article" date="2019" name="Int. J. Syst. Evol. Microbiol.">
        <title>The Global Catalogue of Microorganisms (GCM) 10K type strain sequencing project: providing services to taxonomists for standard genome sequencing and annotation.</title>
        <authorList>
            <consortium name="The Broad Institute Genomics Platform"/>
            <consortium name="The Broad Institute Genome Sequencing Center for Infectious Disease"/>
            <person name="Wu L."/>
            <person name="Ma J."/>
        </authorList>
    </citation>
    <scope>NUCLEOTIDE SEQUENCE [LARGE SCALE GENOMIC DNA]</scope>
    <source>
        <strain evidence="4">CCUG 57263</strain>
    </source>
</reference>
<feature type="region of interest" description="Disordered" evidence="1">
    <location>
        <begin position="59"/>
        <end position="127"/>
    </location>
</feature>
<keyword evidence="2" id="KW-0812">Transmembrane</keyword>
<gene>
    <name evidence="3" type="ORF">ACFQ03_08380</name>
</gene>
<keyword evidence="2" id="KW-1133">Transmembrane helix</keyword>
<protein>
    <submittedName>
        <fullName evidence="3">Uncharacterized protein</fullName>
    </submittedName>
</protein>
<feature type="compositionally biased region" description="Basic and acidic residues" evidence="1">
    <location>
        <begin position="64"/>
        <end position="80"/>
    </location>
</feature>
<dbReference type="RefSeq" id="WP_379287389.1">
    <property type="nucleotide sequence ID" value="NZ_JBHTIU010000027.1"/>
</dbReference>
<feature type="compositionally biased region" description="Basic and acidic residues" evidence="1">
    <location>
        <begin position="98"/>
        <end position="107"/>
    </location>
</feature>
<name>A0ABW3D9C8_9BACL</name>
<comment type="caution">
    <text evidence="3">The sequence shown here is derived from an EMBL/GenBank/DDBJ whole genome shotgun (WGS) entry which is preliminary data.</text>
</comment>
<evidence type="ECO:0000313" key="3">
    <source>
        <dbReference type="EMBL" id="MFD0869166.1"/>
    </source>
</evidence>
<accession>A0ABW3D9C8</accession>
<feature type="transmembrane region" description="Helical" evidence="2">
    <location>
        <begin position="7"/>
        <end position="25"/>
    </location>
</feature>
<proteinExistence type="predicted"/>
<evidence type="ECO:0000256" key="1">
    <source>
        <dbReference type="SAM" id="MobiDB-lite"/>
    </source>
</evidence>